<dbReference type="EMBL" id="BX294133">
    <property type="protein sequence ID" value="CAD71463.1"/>
    <property type="molecule type" value="Genomic_DNA"/>
</dbReference>
<feature type="compositionally biased region" description="Polar residues" evidence="1">
    <location>
        <begin position="1"/>
        <end position="13"/>
    </location>
</feature>
<evidence type="ECO:0000256" key="1">
    <source>
        <dbReference type="SAM" id="MobiDB-lite"/>
    </source>
</evidence>
<dbReference type="KEGG" id="rba:RB248"/>
<keyword evidence="3" id="KW-1185">Reference proteome</keyword>
<accession>Q7UZ23</accession>
<evidence type="ECO:0000313" key="2">
    <source>
        <dbReference type="EMBL" id="CAD71463.1"/>
    </source>
</evidence>
<dbReference type="Proteomes" id="UP000001025">
    <property type="component" value="Chromosome"/>
</dbReference>
<organism evidence="2 3">
    <name type="scientific">Rhodopirellula baltica (strain DSM 10527 / NCIMB 13988 / SH1)</name>
    <dbReference type="NCBI Taxonomy" id="243090"/>
    <lineage>
        <taxon>Bacteria</taxon>
        <taxon>Pseudomonadati</taxon>
        <taxon>Planctomycetota</taxon>
        <taxon>Planctomycetia</taxon>
        <taxon>Pirellulales</taxon>
        <taxon>Pirellulaceae</taxon>
        <taxon>Rhodopirellula</taxon>
    </lineage>
</organism>
<reference evidence="2 3" key="1">
    <citation type="journal article" date="2003" name="Proc. Natl. Acad. Sci. U.S.A.">
        <title>Complete genome sequence of the marine planctomycete Pirellula sp. strain 1.</title>
        <authorList>
            <person name="Gloeckner F.O."/>
            <person name="Kube M."/>
            <person name="Bauer M."/>
            <person name="Teeling H."/>
            <person name="Lombardot T."/>
            <person name="Ludwig W."/>
            <person name="Gade D."/>
            <person name="Beck A."/>
            <person name="Borzym K."/>
            <person name="Heitmann K."/>
            <person name="Rabus R."/>
            <person name="Schlesner H."/>
            <person name="Amann R."/>
            <person name="Reinhardt R."/>
        </authorList>
    </citation>
    <scope>NUCLEOTIDE SEQUENCE [LARGE SCALE GENOMIC DNA]</scope>
    <source>
        <strain evidence="3">DSM 10527 / NCIMB 13988 / SH1</strain>
    </source>
</reference>
<gene>
    <name evidence="2" type="ordered locus">RB248</name>
</gene>
<name>Q7UZ23_RHOBA</name>
<dbReference type="STRING" id="243090.RB248"/>
<evidence type="ECO:0000313" key="3">
    <source>
        <dbReference type="Proteomes" id="UP000001025"/>
    </source>
</evidence>
<dbReference type="AlphaFoldDB" id="Q7UZ23"/>
<dbReference type="EnsemblBacteria" id="CAD71463">
    <property type="protein sequence ID" value="CAD71463"/>
    <property type="gene ID" value="RB248"/>
</dbReference>
<feature type="compositionally biased region" description="Polar residues" evidence="1">
    <location>
        <begin position="21"/>
        <end position="31"/>
    </location>
</feature>
<dbReference type="InParanoid" id="Q7UZ23"/>
<protein>
    <submittedName>
        <fullName evidence="2">Uncharacterized protein</fullName>
    </submittedName>
</protein>
<dbReference type="HOGENOM" id="CLU_2864843_0_0_0"/>
<proteinExistence type="predicted"/>
<sequence length="64" mass="6671">MGQNSRSSKQGRSQGLAAQDNAESFQPTKNGGSHWEAPVVVGKHILAICSIVQDSSGLGSPSYN</sequence>
<feature type="region of interest" description="Disordered" evidence="1">
    <location>
        <begin position="1"/>
        <end position="35"/>
    </location>
</feature>